<organism evidence="13 14">
    <name type="scientific">Porcisia hertigi</name>
    <dbReference type="NCBI Taxonomy" id="2761500"/>
    <lineage>
        <taxon>Eukaryota</taxon>
        <taxon>Discoba</taxon>
        <taxon>Euglenozoa</taxon>
        <taxon>Kinetoplastea</taxon>
        <taxon>Metakinetoplastina</taxon>
        <taxon>Trypanosomatida</taxon>
        <taxon>Trypanosomatidae</taxon>
        <taxon>Leishmaniinae</taxon>
        <taxon>Porcisia</taxon>
    </lineage>
</organism>
<keyword evidence="14" id="KW-1185">Reference proteome</keyword>
<feature type="region of interest" description="Disordered" evidence="10">
    <location>
        <begin position="3442"/>
        <end position="3467"/>
    </location>
</feature>
<dbReference type="PROSITE" id="PS00915">
    <property type="entry name" value="PI3_4_KINASE_1"/>
    <property type="match status" value="1"/>
</dbReference>
<dbReference type="Proteomes" id="UP000674318">
    <property type="component" value="Unassembled WGS sequence"/>
</dbReference>
<dbReference type="PANTHER" id="PTHR37079">
    <property type="entry name" value="SERINE/THREONINE-PROTEIN KINASE ATM"/>
    <property type="match status" value="1"/>
</dbReference>
<feature type="compositionally biased region" description="Gly residues" evidence="10">
    <location>
        <begin position="1458"/>
        <end position="1468"/>
    </location>
</feature>
<keyword evidence="5" id="KW-0227">DNA damage</keyword>
<dbReference type="OrthoDB" id="381190at2759"/>
<feature type="compositionally biased region" description="Low complexity" evidence="10">
    <location>
        <begin position="3452"/>
        <end position="3462"/>
    </location>
</feature>
<dbReference type="Gene3D" id="1.10.1070.11">
    <property type="entry name" value="Phosphatidylinositol 3-/4-kinase, catalytic domain"/>
    <property type="match status" value="1"/>
</dbReference>
<feature type="region of interest" description="Disordered" evidence="10">
    <location>
        <begin position="2436"/>
        <end position="2455"/>
    </location>
</feature>
<keyword evidence="3" id="KW-0808">Transferase</keyword>
<sequence length="4913" mass="526882">MESFLPNVDDARLRAKLNKVMAGVNSLTADAATTVSARHTEDAGHCILEFVNFLVSVAEQHGTTPHAVLGQHVVSNILIFVLERIVKPNLLTYSRIAEKHASNAMAACGDASSRMRSRNVRQGSGAASVATGRRDALEARRRRLRSDVVSPFIQLFQCLHISLAEEGEPLTSWSAEGSGSVLGATRPGAAARSVGVHDELLASASAGNAPPTCSRSSSTTTTTTASGRSRRGDRGDFWDTDDGADGDSPVGSRFGSAVSEAPLQWKNASPLNILCNHILEVLESQWLVAVVGGDYAALLIEVLRWSAYARLITPTYLVRLSQCLITLIQRVSIGGDDATDVFTVSSNVVAQEVAGGRLWVATPTADDACLYAQVVMRLCALPQMTTAYPPSSSTETDLGRCGGGDGASEALALVRRLIEVVKERHRSPTPDLRLEAYCIASLRQVCHRFRYDHPVAARAPVEVVKLLCDFFFLPHHTPRHDVWRLETMQFLTVVVSVALSNVVGEELWRDVHTHSSDRSCTAPPDGAAAEESPDARRFVDNTASVEDSQSHRRRTGGAAGVLSNVFLLPSTAEFIALLHQSVFPTMQRIFTQHRHEYCFTSRRELFSAPCSPLQEVFDFGAVVLYVSSVTHSAYCQWRAAAQANGAGGSVGITRHSAVADSASQGRCNVEEEQEEEGRWHRHLPETEARRVVKRPRCAELDQGDTVGGAVRDTALHTSAAPRTPSPPILHPTQLLADKLQEEFFITTAADTEFSSVGGGVGTRHNGSQRAPNPTALLTRRQAGDPPLVLRIGTASIRTSSAAVQDVVSDSALFLLHLFAQPCATLRMPKAVADRLIEDVLLPLCRDFGLRLGQLLLAAVKAVVSRCSRATQHYAFSVVAQRSLPAMMPDVVHWSGRLDRARGSAVAFHPRNDEAVLAPSEPVYHVLVVLLEQHLLRRQGLASCDLDQRDVLGNVRSTDALGRGKAEVPSRTLLSGLPFFWGAHHRAFIQRTVARLHAWEQDMRRICEGPGSTASPAGAGSGVNDGPPPFIPVSLALLLTRFALLVQCTSLWHMCSTSTISVPLGHGATAAESPPFHFLDQCNSPDPSGGSFEDMGLTFLCHIAAHTTFFYGSVPVIVRPSEPEGSPNDVLGGAVRALRQTDDVGADTLTVTSASLGSDNTSGAVNTGALFSAPQFMTWLDLAERYACAALYVSLAQQQVMEQSEMRALGRHGEATSLDGTSYSFASPTTVAPRLRGPLRDEVCAYVEGVCALVDAAVSLPSSQVPLVLRDAADAHWMLRLSARVGPFRADRRVGGFITEEVAAELCEDVRAENNAVAFGTVALEHQMAASHRGVSLAFRERLASSVQSSVAWLMRRDQLRRMMDSARAAAVSHHEGDPRGGGGPSETHTAVRPRWYAQAIALRLSVQCVQLLHLLLRWRRSALWAPPEDSVYVGDHADAPEASCRIIPDATKGMPAGRSGGGGGGGAEGATEADGHPTPDVDVGEEASATRADLRLLRTSPDLYADPLSLLESFSAVGGGRVYYAVLWLCHFLSEELDRAHVVGSSFPLWAALHVMYRDVGMVLLDPMFACIDARHTVLRFTAAVAARLFKDGVCGLSRWRPSNPTSREVTRIMSVALHTSVDTLRTVLWASSRTGIGAYTVQPLLDTSVLYRTIVSILCEQSLLDAARASPGPQSGAPPVGGDGSAAVARDDILLPSHHRLLDRHPFLPTVLRVLPALLRLLALIGCLPAESTDASMGSALGVRCCRSVIEVLQILFARFRYQIGPGLCSDLLCATVADVRQLLIDRKPASVQGRGGRGAQEFCDAATFLYVHEGRLLEMWTAQLTDPSRVDMPVCTPAWQRALLQAAFVILPGCEPVVAEVLGRTSFEFLVEKTPYAVRHHAAQQVGTLFHTFSARRPQVLHTLLTKAREGMLSSAPMICSTSLLALSEAVRAAPELLVDVLYTLLECWATQGFMHHRLVVECLKRMSAWVLEDAALTVVPVSGALLPPSLPYTQLCRMHVRPLLFLWLCEYRHPLAALPVECFGYKTQAAFSAHYLSVLSPLALLLLTESRDAQWSPFSSPSSSRGRSSTATGESSLYEQLIDVYTDTFLKEATGESMRERESVATEKRRRRTESSGGGATPNQGDVPNTESQTSATAVRESDALYRVAPLCMLLAHFPDTVTQLLVLASHAPVSLFAGDAAGLDTVGEAGGSREHLGCSHRRCHGASSAEYRATSDGYSGRASAPDLTLAWASVAQRCLYWLEAQINTVETSLLAQSVGMVLAGRSHLSGASSDTTLSAAAARAAPPPHLTATSNAAEVLLCYLQRRRACSQSRRVFDVLVAAQADALMEALVALHHTAGEPARLVYGTPEQLRHALSWVAEKVTAVPLRTSDRLDETVRLASSGEGCDAAITVDGDVPQALTSGRTGSDFTDEEAMCLTLLVPSAAAIDGVRSDLPRTSPPSTDQSAGAAKLTEDPLTRLFLQGNGTFLYALLHAAYRSSTALLSVELQFRALQQLSLLVHICTRWCSSRVLGEPHAAGMVLAHLLHWLRRSPAVVVRQLVCGALLHVWPVARAGCCDDPRGGKTGRSPVASLRRCRLMLARSVAPLTSASRLIASTWAALCRSDPALLRSEWIKRALAQTPPARHTKGISTESIVAPALAAAAAAAGAAGHETRSAAQCVVDVDEPTDDEGEVQREGATHTGAAPDDCTILLDGVQWTQAMYEAHRSRCLAPISTKCARERLFRLRRLLRYVSGYDEEGSEEEFGDALDSAGGEESDTVVDRLVLPERCAAPMQTWAEGTSATLLQDVTVSVDSAQALLVRCLQVAAVCLRAGCVCLAAAGTTAQRHSGKRMAGSLQPAELLALDVRSVVLDTIQELYHTCHLHVAPLPTEYPKTSDQSRSLLGVHGVGGVALGVSVTGAPMMTAEAANEQLLAAFRLLRALSLCVVLSGEAALLSQCAATISSSSSGVGLGAVWSMYAAQPSDSPATSLLGANESTMAEDESLGEKTAEDMAAELLAHAYTQQVRTLEQLVWCADADASALSMCALRLWVSCIASSLEKRGVAGLKRPAQTLWGADEGIVQLMIGAWEQHILKSSAASGERVGAIDDKQRTSPDAQIYSFLQRRLLWVTRCSSSISRAPRPRSGGDLLGDAADAHLSSASVWGPLRQSPPNQRAFFCRFVLAAANTYGLMKKSLLWGALVPLLMAELRTSEGLAGVPTSTAGGRVFDADGMPVGSDSAGRHVHMAEPLLLPVLLHAMCARESEGQRAMRRQWSAYLERCVFQQPTRTAHVARTFLHVLHQCFMVLLRATRQRGLKGAKTASSSRLKATSVSSAALASGDKARTEGGVVVLWPSTLGSVPCLQDMHECFWLSDIPASRLASAASEVGEPHLALLFSQLSGESLYGPRTGAAALCGEGETTRSALMLRDSTSAGEAVLAVSSAPYSVLFPLAKASDYPSASSTVHTSGAGPARSSGGRARERHDAVREKTRSFAEDVFDLYESVQGQLDLDDVVGVSAMMRPPSRTDASHRSCNGVGHSWEGSRHVHCAVPLGAARRRSSGSVIRRAAYHGEGGLISASLTASGMSDCLAAGPFAAAAWLDELRLLEEREARYRSGMSRGGADVSGARAAADGRPRGAAVDAPDQTLAVREGWPVQGPDPCVAPLQRAALLLLHGFPLTALDVLLNVYSSDQRCEAAAAAARHRRRDSCSGTCNAMGDAERDVGFSEPKQVSSEAAAIAADAISSGAPCVGLGNCVADTANSPSWTPAGEASLQALLAEAAWKCGQWSRGEGAADEGAGSGSSRCVPRAVLDRLSLHGNTATPPFWTLSTTPTSVGSFYVHLLYAFLALQNGQPLLSLHHVRYAESALRQQLSPTTFVTTVMAAEALNEVRDCAMRFLAVNPVAGTHTGWAPSSGCAPARPPRPERRVVELPMWLRGIRGNSSAPGSGGDAAGLATAQVPSTVDYASRELLYSVRHALCQVYGDDEGWYRCVLGATEQALLNSDAATAHRWLCDWTESQMKGAGGRAAPLRAAGDTTTAESRGHERQMDLVLRTAQVAYGLGRWQEALALLQPAAAAAAAAASGEPSDAHHCSVVQLRTAPRRAPQDPRVVQQLMLWHAELRLLPPSQLVRDPFLSRAAASDDSGACSFLLARLCHTLADEIAGRLTSHEHQQLRESVEESKELKANLEAQLEAATQAGTRQAAASPHSPSGVAELGMATEAVATAVVPPKSHAGGKASLKAQRGCSAVAGGAVPPVILSEDQLRVIRRRIRELAGDIKRLEDEWYSEKSNFGLYRRSAINAYSRFLQFHQAAQRGAAGSAAGHAHRSAASVSEVKCLPVDPEEDVIQAVFGFVELWVNVADMEHGGNEVLNKVLDKAVERIPTAVFVPLAGQLTAQLGGPHEGERLAFLVSRLARDYPLNVVWPLLALCHGHTFAKSRDVNTLHKVDEAKITAARALLAGLAPAPKNAKPSSRTDDSASAASLFSTQIQHAQLLSSAYLELAFDRSAATAQTNKRHAIRKDFMLIKDVRHLRIPPPTFLDSSVTPPSIAGGAAALAVPRVIRYLDFFTTPGGVNVPKVLRCELSDGRVVRQLLKAGDDLRQDALIEQVFATANQLFRRRPATRPLHIRIFTIVPLAPTAGILQWVEHTIPLGEYLTGRHTGREELPGAHERYFPGEPTTRECRIELQSAPPSSKCQVLMSLYERFTPALHYFFLEEYPSAPVWVDRQQAFTRSVAASSIVGYAVGLGDRHINNILLHKGTAEVVHIDLGIAFDQNKLLPVPELVPFRLTRNMIDGLGVRGTEGSLRPCAEAAMSLLRSKRELIRTILSSVMHDPLARWVIGAPSIPSHVGENAGDAPHDSHTRQHVPLRTHGSTADAARTLARIDAKLRGNDGGDVLSVPTHVRKLVEEAQRVDCLALMFPGWSQWV</sequence>
<dbReference type="SUPFAM" id="SSF56112">
    <property type="entry name" value="Protein kinase-like (PK-like)"/>
    <property type="match status" value="1"/>
</dbReference>
<dbReference type="InterPro" id="IPR038980">
    <property type="entry name" value="ATM_plant"/>
</dbReference>
<dbReference type="Pfam" id="PF02260">
    <property type="entry name" value="FATC"/>
    <property type="match status" value="1"/>
</dbReference>
<feature type="region of interest" description="Disordered" evidence="10">
    <location>
        <begin position="514"/>
        <end position="534"/>
    </location>
</feature>
<evidence type="ECO:0000256" key="6">
    <source>
        <dbReference type="ARBA" id="ARBA00022777"/>
    </source>
</evidence>
<evidence type="ECO:0000256" key="5">
    <source>
        <dbReference type="ARBA" id="ARBA00022763"/>
    </source>
</evidence>
<reference evidence="13 14" key="1">
    <citation type="submission" date="2021-02" db="EMBL/GenBank/DDBJ databases">
        <title>Porcisia hertigi Genome sequencing and assembly.</title>
        <authorList>
            <person name="Almutairi H."/>
            <person name="Gatherer D."/>
        </authorList>
    </citation>
    <scope>NUCLEOTIDE SEQUENCE [LARGE SCALE GENOMIC DNA]</scope>
    <source>
        <strain evidence="13 14">C119</strain>
    </source>
</reference>
<keyword evidence="6" id="KW-0418">Kinase</keyword>
<dbReference type="InterPro" id="IPR011009">
    <property type="entry name" value="Kinase-like_dom_sf"/>
</dbReference>
<dbReference type="Pfam" id="PF00454">
    <property type="entry name" value="PI3_PI4_kinase"/>
    <property type="match status" value="1"/>
</dbReference>
<feature type="compositionally biased region" description="Low complexity" evidence="10">
    <location>
        <begin position="3611"/>
        <end position="3627"/>
    </location>
</feature>
<feature type="region of interest" description="Disordered" evidence="10">
    <location>
        <begin position="2097"/>
        <end position="2141"/>
    </location>
</feature>
<feature type="region of interest" description="Disordered" evidence="10">
    <location>
        <begin position="4009"/>
        <end position="4030"/>
    </location>
</feature>
<dbReference type="InterPro" id="IPR018936">
    <property type="entry name" value="PI3/4_kinase_CS"/>
</dbReference>
<keyword evidence="8" id="KW-0539">Nucleus</keyword>
<feature type="region of interest" description="Disordered" evidence="10">
    <location>
        <begin position="205"/>
        <end position="251"/>
    </location>
</feature>
<dbReference type="GO" id="GO:0005634">
    <property type="term" value="C:nucleus"/>
    <property type="evidence" value="ECO:0007669"/>
    <property type="project" value="UniProtKB-SubCell"/>
</dbReference>
<evidence type="ECO:0000256" key="1">
    <source>
        <dbReference type="ARBA" id="ARBA00004123"/>
    </source>
</evidence>
<dbReference type="InterPro" id="IPR000403">
    <property type="entry name" value="PI3/4_kinase_cat_dom"/>
</dbReference>
<proteinExistence type="predicted"/>
<feature type="compositionally biased region" description="Polar residues" evidence="10">
    <location>
        <begin position="2124"/>
        <end position="2140"/>
    </location>
</feature>
<feature type="compositionally biased region" description="Basic and acidic residues" evidence="10">
    <location>
        <begin position="2097"/>
        <end position="2110"/>
    </location>
</feature>
<dbReference type="InterPro" id="IPR003152">
    <property type="entry name" value="FATC_dom"/>
</dbReference>
<comment type="subcellular location">
    <subcellularLocation>
        <location evidence="1">Nucleus</location>
    </subcellularLocation>
</comment>
<dbReference type="PANTHER" id="PTHR37079:SF4">
    <property type="entry name" value="SERINE_THREONINE-PROTEIN KINASE ATM"/>
    <property type="match status" value="1"/>
</dbReference>
<evidence type="ECO:0000256" key="9">
    <source>
        <dbReference type="SAM" id="Coils"/>
    </source>
</evidence>
<feature type="compositionally biased region" description="Low complexity" evidence="10">
    <location>
        <begin position="2059"/>
        <end position="2077"/>
    </location>
</feature>
<dbReference type="PROSITE" id="PS50290">
    <property type="entry name" value="PI3_4_KINASE_3"/>
    <property type="match status" value="1"/>
</dbReference>
<keyword evidence="7" id="KW-0067">ATP-binding</keyword>
<dbReference type="KEGG" id="phet:94294012"/>
<feature type="region of interest" description="Disordered" evidence="10">
    <location>
        <begin position="2058"/>
        <end position="2077"/>
    </location>
</feature>
<feature type="region of interest" description="Disordered" evidence="10">
    <location>
        <begin position="1450"/>
        <end position="1485"/>
    </location>
</feature>
<evidence type="ECO:0000313" key="13">
    <source>
        <dbReference type="EMBL" id="KAG5488391.1"/>
    </source>
</evidence>
<dbReference type="InterPro" id="IPR044107">
    <property type="entry name" value="PIKKc_ATM"/>
</dbReference>
<dbReference type="RefSeq" id="XP_067752209.1">
    <property type="nucleotide sequence ID" value="XM_067903935.1"/>
</dbReference>
<feature type="domain" description="PI3K/PI4K catalytic" evidence="11">
    <location>
        <begin position="4549"/>
        <end position="4864"/>
    </location>
</feature>
<dbReference type="GO" id="GO:0006281">
    <property type="term" value="P:DNA repair"/>
    <property type="evidence" value="ECO:0007669"/>
    <property type="project" value="InterPro"/>
</dbReference>
<keyword evidence="4" id="KW-0547">Nucleotide-binding</keyword>
<dbReference type="SMART" id="SM00146">
    <property type="entry name" value="PI3Kc"/>
    <property type="match status" value="1"/>
</dbReference>
<feature type="region of interest" description="Disordered" evidence="10">
    <location>
        <begin position="1364"/>
        <end position="1389"/>
    </location>
</feature>
<dbReference type="GO" id="GO:0004674">
    <property type="term" value="F:protein serine/threonine kinase activity"/>
    <property type="evidence" value="ECO:0007669"/>
    <property type="project" value="UniProtKB-EC"/>
</dbReference>
<evidence type="ECO:0000313" key="14">
    <source>
        <dbReference type="Proteomes" id="UP000674318"/>
    </source>
</evidence>
<dbReference type="EC" id="2.7.11.1" evidence="2"/>
<accession>A0A836KVB3</accession>
<dbReference type="InterPro" id="IPR036940">
    <property type="entry name" value="PI3/4_kinase_cat_sf"/>
</dbReference>
<dbReference type="CDD" id="cd05171">
    <property type="entry name" value="PIKKc_ATM"/>
    <property type="match status" value="1"/>
</dbReference>
<dbReference type="SMART" id="SM01343">
    <property type="entry name" value="FATC"/>
    <property type="match status" value="1"/>
</dbReference>
<gene>
    <name evidence="13" type="ORF">JKF63_08008</name>
</gene>
<feature type="region of interest" description="Disordered" evidence="10">
    <location>
        <begin position="4836"/>
        <end position="4860"/>
    </location>
</feature>
<comment type="caution">
    <text evidence="13">The sequence shown here is derived from an EMBL/GenBank/DDBJ whole genome shotgun (WGS) entry which is preliminary data.</text>
</comment>
<feature type="region of interest" description="Disordered" evidence="10">
    <location>
        <begin position="3602"/>
        <end position="3627"/>
    </location>
</feature>
<evidence type="ECO:0000256" key="10">
    <source>
        <dbReference type="SAM" id="MobiDB-lite"/>
    </source>
</evidence>
<evidence type="ECO:0000256" key="2">
    <source>
        <dbReference type="ARBA" id="ARBA00012513"/>
    </source>
</evidence>
<dbReference type="EMBL" id="JAFJZO010000038">
    <property type="protein sequence ID" value="KAG5488391.1"/>
    <property type="molecule type" value="Genomic_DNA"/>
</dbReference>
<feature type="domain" description="FATC" evidence="12">
    <location>
        <begin position="4881"/>
        <end position="4913"/>
    </location>
</feature>
<evidence type="ECO:0000256" key="8">
    <source>
        <dbReference type="ARBA" id="ARBA00023242"/>
    </source>
</evidence>
<name>A0A836KVB3_9TRYP</name>
<evidence type="ECO:0000256" key="7">
    <source>
        <dbReference type="ARBA" id="ARBA00022840"/>
    </source>
</evidence>
<feature type="coiled-coil region" evidence="9">
    <location>
        <begin position="4156"/>
        <end position="4183"/>
    </location>
</feature>
<evidence type="ECO:0000256" key="3">
    <source>
        <dbReference type="ARBA" id="ARBA00022679"/>
    </source>
</evidence>
<dbReference type="Gene3D" id="3.30.1010.10">
    <property type="entry name" value="Phosphatidylinositol 3-kinase Catalytic Subunit, Chain A, domain 4"/>
    <property type="match status" value="1"/>
</dbReference>
<dbReference type="GeneID" id="94294012"/>
<dbReference type="PROSITE" id="PS51190">
    <property type="entry name" value="FATC"/>
    <property type="match status" value="1"/>
</dbReference>
<evidence type="ECO:0000256" key="4">
    <source>
        <dbReference type="ARBA" id="ARBA00022741"/>
    </source>
</evidence>
<keyword evidence="9" id="KW-0175">Coiled coil</keyword>
<dbReference type="GO" id="GO:0005524">
    <property type="term" value="F:ATP binding"/>
    <property type="evidence" value="ECO:0007669"/>
    <property type="project" value="UniProtKB-KW"/>
</dbReference>
<evidence type="ECO:0000259" key="11">
    <source>
        <dbReference type="PROSITE" id="PS50290"/>
    </source>
</evidence>
<protein>
    <recommendedName>
        <fullName evidence="2">non-specific serine/threonine protein kinase</fullName>
        <ecNumber evidence="2">2.7.11.1</ecNumber>
    </recommendedName>
</protein>
<feature type="compositionally biased region" description="Low complexity" evidence="10">
    <location>
        <begin position="214"/>
        <end position="227"/>
    </location>
</feature>
<evidence type="ECO:0000259" key="12">
    <source>
        <dbReference type="PROSITE" id="PS51190"/>
    </source>
</evidence>